<gene>
    <name evidence="1" type="ORF">A6X21_15405</name>
</gene>
<proteinExistence type="predicted"/>
<dbReference type="AlphaFoldDB" id="A0A1C3EU18"/>
<dbReference type="STRING" id="1841610.A6X21_15405"/>
<name>A0A1C3EU18_9PLAN</name>
<comment type="caution">
    <text evidence="1">The sequence shown here is derived from an EMBL/GenBank/DDBJ whole genome shotgun (WGS) entry which is preliminary data.</text>
</comment>
<accession>A0A1C3EU18</accession>
<dbReference type="RefSeq" id="WP_068845243.1">
    <property type="nucleotide sequence ID" value="NZ_LYDR01000004.1"/>
</dbReference>
<reference evidence="1 2" key="1">
    <citation type="submission" date="2016-05" db="EMBL/GenBank/DDBJ databases">
        <title>Genomic and physiological characterization of Planctopirus sp. isolated from fresh water lake.</title>
        <authorList>
            <person name="Subhash Y."/>
            <person name="Ramana C."/>
        </authorList>
    </citation>
    <scope>NUCLEOTIDE SEQUENCE [LARGE SCALE GENOMIC DNA]</scope>
    <source>
        <strain evidence="1 2">JC280</strain>
    </source>
</reference>
<protein>
    <submittedName>
        <fullName evidence="1">Uncharacterized protein</fullName>
    </submittedName>
</protein>
<organism evidence="1 2">
    <name type="scientific">Planctopirus hydrillae</name>
    <dbReference type="NCBI Taxonomy" id="1841610"/>
    <lineage>
        <taxon>Bacteria</taxon>
        <taxon>Pseudomonadati</taxon>
        <taxon>Planctomycetota</taxon>
        <taxon>Planctomycetia</taxon>
        <taxon>Planctomycetales</taxon>
        <taxon>Planctomycetaceae</taxon>
        <taxon>Planctopirus</taxon>
    </lineage>
</organism>
<dbReference type="Proteomes" id="UP000094828">
    <property type="component" value="Unassembled WGS sequence"/>
</dbReference>
<evidence type="ECO:0000313" key="2">
    <source>
        <dbReference type="Proteomes" id="UP000094828"/>
    </source>
</evidence>
<keyword evidence="2" id="KW-1185">Reference proteome</keyword>
<sequence>MSVYDYPSKRFEWYCEEQREKTVSEKNTELNCLYRDFAAIHKRMRESPLAYEDDGPERLRLLAEIEILSNHHIVKHLSMYPIRFGSGRDQDEAVLNSLMSPANDLIYQLKKKGVK</sequence>
<evidence type="ECO:0000313" key="1">
    <source>
        <dbReference type="EMBL" id="ODA36728.1"/>
    </source>
</evidence>
<dbReference type="EMBL" id="LYDR01000004">
    <property type="protein sequence ID" value="ODA36728.1"/>
    <property type="molecule type" value="Genomic_DNA"/>
</dbReference>